<organism evidence="1 2">
    <name type="scientific">Selenomonas flueggei ATCC 43531</name>
    <dbReference type="NCBI Taxonomy" id="638302"/>
    <lineage>
        <taxon>Bacteria</taxon>
        <taxon>Bacillati</taxon>
        <taxon>Bacillota</taxon>
        <taxon>Negativicutes</taxon>
        <taxon>Selenomonadales</taxon>
        <taxon>Selenomonadaceae</taxon>
        <taxon>Selenomonas</taxon>
    </lineage>
</organism>
<proteinExistence type="predicted"/>
<evidence type="ECO:0000313" key="1">
    <source>
        <dbReference type="EMBL" id="EEQ48878.1"/>
    </source>
</evidence>
<reference evidence="1 2" key="1">
    <citation type="submission" date="2009-04" db="EMBL/GenBank/DDBJ databases">
        <authorList>
            <person name="Qin X."/>
            <person name="Bachman B."/>
            <person name="Battles P."/>
            <person name="Bell A."/>
            <person name="Bess C."/>
            <person name="Bickham C."/>
            <person name="Chaboub L."/>
            <person name="Chen D."/>
            <person name="Coyle M."/>
            <person name="Deiros D.R."/>
            <person name="Dinh H."/>
            <person name="Forbes L."/>
            <person name="Fowler G."/>
            <person name="Francisco L."/>
            <person name="Fu Q."/>
            <person name="Gubbala S."/>
            <person name="Hale W."/>
            <person name="Han Y."/>
            <person name="Hemphill L."/>
            <person name="Highlander S.K."/>
            <person name="Hirani K."/>
            <person name="Hogues M."/>
            <person name="Jackson L."/>
            <person name="Jakkamsetti A."/>
            <person name="Javaid M."/>
            <person name="Jiang H."/>
            <person name="Korchina V."/>
            <person name="Kovar C."/>
            <person name="Lara F."/>
            <person name="Lee S."/>
            <person name="Mata R."/>
            <person name="Mathew T."/>
            <person name="Moen C."/>
            <person name="Morales K."/>
            <person name="Munidasa M."/>
            <person name="Nazareth L."/>
            <person name="Ngo R."/>
            <person name="Nguyen L."/>
            <person name="Okwuonu G."/>
            <person name="Ongeri F."/>
            <person name="Patil S."/>
            <person name="Petrosino J."/>
            <person name="Pham C."/>
            <person name="Pham P."/>
            <person name="Pu L.-L."/>
            <person name="Puazo M."/>
            <person name="Raj R."/>
            <person name="Reid J."/>
            <person name="Rouhana J."/>
            <person name="Saada N."/>
            <person name="Shang Y."/>
            <person name="Simmons D."/>
            <person name="Thornton R."/>
            <person name="Warren J."/>
            <person name="Weissenberger G."/>
            <person name="Zhang J."/>
            <person name="Zhang L."/>
            <person name="Zhou C."/>
            <person name="Zhu D."/>
            <person name="Muzny D."/>
            <person name="Worley K."/>
            <person name="Gibbs R."/>
        </authorList>
    </citation>
    <scope>NUCLEOTIDE SEQUENCE [LARGE SCALE GENOMIC DNA]</scope>
    <source>
        <strain evidence="1 2">ATCC 43531</strain>
    </source>
</reference>
<dbReference type="HOGENOM" id="CLU_2702730_0_0_9"/>
<sequence length="73" mass="8461">MYENSLIKNTGVKFKSVGAMVNVVPIDVRNYLIEVQRLSDIQIPVTKFLDFRVQFYLQGDAKFRLRGCKGVHR</sequence>
<protein>
    <submittedName>
        <fullName evidence="1">Uncharacterized protein</fullName>
    </submittedName>
</protein>
<dbReference type="EMBL" id="ACLA01000011">
    <property type="protein sequence ID" value="EEQ48878.1"/>
    <property type="molecule type" value="Genomic_DNA"/>
</dbReference>
<gene>
    <name evidence="1" type="ORF">HMPREF0908_0906</name>
</gene>
<keyword evidence="2" id="KW-1185">Reference proteome</keyword>
<name>C4V2T6_9FIRM</name>
<dbReference type="STRING" id="638302.HMPREF0908_0906"/>
<dbReference type="Proteomes" id="UP000005309">
    <property type="component" value="Unassembled WGS sequence"/>
</dbReference>
<comment type="caution">
    <text evidence="1">The sequence shown here is derived from an EMBL/GenBank/DDBJ whole genome shotgun (WGS) entry which is preliminary data.</text>
</comment>
<evidence type="ECO:0000313" key="2">
    <source>
        <dbReference type="Proteomes" id="UP000005309"/>
    </source>
</evidence>
<dbReference type="AlphaFoldDB" id="C4V2T6"/>
<accession>C4V2T6</accession>